<name>I1CAN7_RHIO9</name>
<dbReference type="Proteomes" id="UP000009138">
    <property type="component" value="Unassembled WGS sequence"/>
</dbReference>
<keyword evidence="2" id="KW-1185">Reference proteome</keyword>
<dbReference type="InParanoid" id="I1CAN7"/>
<protein>
    <submittedName>
        <fullName evidence="1">Uncharacterized protein</fullName>
    </submittedName>
</protein>
<evidence type="ECO:0000313" key="1">
    <source>
        <dbReference type="EMBL" id="EIE85517.1"/>
    </source>
</evidence>
<organism evidence="1 2">
    <name type="scientific">Rhizopus delemar (strain RA 99-880 / ATCC MYA-4621 / FGSC 9543 / NRRL 43880)</name>
    <name type="common">Mucormycosis agent</name>
    <name type="synonym">Rhizopus arrhizus var. delemar</name>
    <dbReference type="NCBI Taxonomy" id="246409"/>
    <lineage>
        <taxon>Eukaryota</taxon>
        <taxon>Fungi</taxon>
        <taxon>Fungi incertae sedis</taxon>
        <taxon>Mucoromycota</taxon>
        <taxon>Mucoromycotina</taxon>
        <taxon>Mucoromycetes</taxon>
        <taxon>Mucorales</taxon>
        <taxon>Mucorineae</taxon>
        <taxon>Rhizopodaceae</taxon>
        <taxon>Rhizopus</taxon>
    </lineage>
</organism>
<dbReference type="EMBL" id="CH476738">
    <property type="protein sequence ID" value="EIE85517.1"/>
    <property type="molecule type" value="Genomic_DNA"/>
</dbReference>
<dbReference type="AlphaFoldDB" id="I1CAN7"/>
<gene>
    <name evidence="1" type="ORF">RO3G_10227</name>
</gene>
<evidence type="ECO:0000313" key="2">
    <source>
        <dbReference type="Proteomes" id="UP000009138"/>
    </source>
</evidence>
<dbReference type="GeneID" id="93617193"/>
<proteinExistence type="predicted"/>
<sequence>MSQTASCTCNLCKFFIGATFAKLQLHQICGGSDELSLKISVSETTLSDDVVDNDANIYVDLEVGMESVSSVIIEPVASSLHGNKKIQVVIPDHH</sequence>
<reference evidence="1 2" key="1">
    <citation type="journal article" date="2009" name="PLoS Genet.">
        <title>Genomic analysis of the basal lineage fungus Rhizopus oryzae reveals a whole-genome duplication.</title>
        <authorList>
            <person name="Ma L.-J."/>
            <person name="Ibrahim A.S."/>
            <person name="Skory C."/>
            <person name="Grabherr M.G."/>
            <person name="Burger G."/>
            <person name="Butler M."/>
            <person name="Elias M."/>
            <person name="Idnurm A."/>
            <person name="Lang B.F."/>
            <person name="Sone T."/>
            <person name="Abe A."/>
            <person name="Calvo S.E."/>
            <person name="Corrochano L.M."/>
            <person name="Engels R."/>
            <person name="Fu J."/>
            <person name="Hansberg W."/>
            <person name="Kim J.-M."/>
            <person name="Kodira C.D."/>
            <person name="Koehrsen M.J."/>
            <person name="Liu B."/>
            <person name="Miranda-Saavedra D."/>
            <person name="O'Leary S."/>
            <person name="Ortiz-Castellanos L."/>
            <person name="Poulter R."/>
            <person name="Rodriguez-Romero J."/>
            <person name="Ruiz-Herrera J."/>
            <person name="Shen Y.-Q."/>
            <person name="Zeng Q."/>
            <person name="Galagan J."/>
            <person name="Birren B.W."/>
            <person name="Cuomo C.A."/>
            <person name="Wickes B.L."/>
        </authorList>
    </citation>
    <scope>NUCLEOTIDE SEQUENCE [LARGE SCALE GENOMIC DNA]</scope>
    <source>
        <strain evidence="2">RA 99-880 / ATCC MYA-4621 / FGSC 9543 / NRRL 43880</strain>
    </source>
</reference>
<dbReference type="VEuPathDB" id="FungiDB:RO3G_10227"/>
<accession>I1CAN7</accession>
<dbReference type="RefSeq" id="XP_067520913.1">
    <property type="nucleotide sequence ID" value="XM_067664812.1"/>
</dbReference>